<feature type="region of interest" description="Disordered" evidence="1">
    <location>
        <begin position="1157"/>
        <end position="1184"/>
    </location>
</feature>
<feature type="compositionally biased region" description="Low complexity" evidence="1">
    <location>
        <begin position="1170"/>
        <end position="1184"/>
    </location>
</feature>
<name>A0A8J6C8T3_DIALT</name>
<dbReference type="EMBL" id="JAGTXO010000075">
    <property type="protein sequence ID" value="KAG8457297.1"/>
    <property type="molecule type" value="Genomic_DNA"/>
</dbReference>
<comment type="caution">
    <text evidence="3">The sequence shown here is derived from an EMBL/GenBank/DDBJ whole genome shotgun (WGS) entry which is preliminary data.</text>
</comment>
<feature type="region of interest" description="Disordered" evidence="1">
    <location>
        <begin position="177"/>
        <end position="204"/>
    </location>
</feature>
<feature type="compositionally biased region" description="Gly residues" evidence="1">
    <location>
        <begin position="684"/>
        <end position="695"/>
    </location>
</feature>
<feature type="compositionally biased region" description="Low complexity" evidence="1">
    <location>
        <begin position="1318"/>
        <end position="1331"/>
    </location>
</feature>
<feature type="region of interest" description="Disordered" evidence="1">
    <location>
        <begin position="1318"/>
        <end position="1390"/>
    </location>
</feature>
<feature type="compositionally biased region" description="Low complexity" evidence="1">
    <location>
        <begin position="1034"/>
        <end position="1065"/>
    </location>
</feature>
<accession>A0A8J6C8T3</accession>
<feature type="region of interest" description="Disordered" evidence="1">
    <location>
        <begin position="659"/>
        <end position="701"/>
    </location>
</feature>
<feature type="compositionally biased region" description="Low complexity" evidence="1">
    <location>
        <begin position="1078"/>
        <end position="1091"/>
    </location>
</feature>
<feature type="region of interest" description="Disordered" evidence="1">
    <location>
        <begin position="1453"/>
        <end position="1544"/>
    </location>
</feature>
<feature type="compositionally biased region" description="Low complexity" evidence="1">
    <location>
        <begin position="1463"/>
        <end position="1472"/>
    </location>
</feature>
<evidence type="ECO:0000256" key="1">
    <source>
        <dbReference type="SAM" id="MobiDB-lite"/>
    </source>
</evidence>
<keyword evidence="4" id="KW-1185">Reference proteome</keyword>
<evidence type="ECO:0000313" key="3">
    <source>
        <dbReference type="EMBL" id="KAG8462216.1"/>
    </source>
</evidence>
<proteinExistence type="predicted"/>
<dbReference type="EMBL" id="JAGTXO010000021">
    <property type="protein sequence ID" value="KAG8462216.1"/>
    <property type="molecule type" value="Genomic_DNA"/>
</dbReference>
<feature type="compositionally biased region" description="Polar residues" evidence="1">
    <location>
        <begin position="1353"/>
        <end position="1365"/>
    </location>
</feature>
<dbReference type="Proteomes" id="UP000751190">
    <property type="component" value="Unassembled WGS sequence"/>
</dbReference>
<feature type="region of interest" description="Disordered" evidence="1">
    <location>
        <begin position="814"/>
        <end position="874"/>
    </location>
</feature>
<dbReference type="OrthoDB" id="298589at2759"/>
<feature type="compositionally biased region" description="Low complexity" evidence="1">
    <location>
        <begin position="1366"/>
        <end position="1390"/>
    </location>
</feature>
<protein>
    <submittedName>
        <fullName evidence="3">Uncharacterized protein</fullName>
    </submittedName>
</protein>
<evidence type="ECO:0000313" key="4">
    <source>
        <dbReference type="Proteomes" id="UP000751190"/>
    </source>
</evidence>
<reference evidence="3" key="1">
    <citation type="submission" date="2021-05" db="EMBL/GenBank/DDBJ databases">
        <title>The genome of the haptophyte Pavlova lutheri (Diacronema luteri, Pavlovales) - a model for lipid biosynthesis in eukaryotic algae.</title>
        <authorList>
            <person name="Hulatt C.J."/>
            <person name="Posewitz M.C."/>
        </authorList>
    </citation>
    <scope>NUCLEOTIDE SEQUENCE</scope>
    <source>
        <strain evidence="3">NIVA-4/92</strain>
    </source>
</reference>
<organism evidence="3 4">
    <name type="scientific">Diacronema lutheri</name>
    <name type="common">Unicellular marine alga</name>
    <name type="synonym">Monochrysis lutheri</name>
    <dbReference type="NCBI Taxonomy" id="2081491"/>
    <lineage>
        <taxon>Eukaryota</taxon>
        <taxon>Haptista</taxon>
        <taxon>Haptophyta</taxon>
        <taxon>Pavlovophyceae</taxon>
        <taxon>Pavlovales</taxon>
        <taxon>Pavlovaceae</taxon>
        <taxon>Diacronema</taxon>
    </lineage>
</organism>
<feature type="compositionally biased region" description="Gly residues" evidence="1">
    <location>
        <begin position="184"/>
        <end position="196"/>
    </location>
</feature>
<gene>
    <name evidence="2" type="ORF">KFE25_001034</name>
    <name evidence="3" type="ORF">KFE25_012036</name>
</gene>
<evidence type="ECO:0000313" key="2">
    <source>
        <dbReference type="EMBL" id="KAG8457297.1"/>
    </source>
</evidence>
<feature type="compositionally biased region" description="Pro residues" evidence="1">
    <location>
        <begin position="1066"/>
        <end position="1077"/>
    </location>
</feature>
<sequence length="1577" mass="158046">MVSSEGGGGPSGGGVDALSTRLNATFSKEPVAVPKGSQIETCSWLEEFFNFVSAAGVSAKLECAIPDTIVFKYHRPMTWYYWEEVTPAPSRPALDGTAHGGDACASSGALGASLRTAHACRSTSPQRRVAGLGGGAAAPAPGAAPGIVNQGVASGAAFAGGGADALSILAAPASGDGARAPDSCGGGGADGGGGGNTAERFGAASRPPSIAAPVALAAANAAAAAIAADPPPFRIGALVRHPDSVLALTAKEIHQGFCAPVDSAGRRHHSDLVAYYVRTAKDEYGSPVPTIEYFDEVGLRDFLYHREATDNGFLQRFTDPHGETNNLIRVQWTAHVLAVHICKNRHPYRERRLAPRARASTFDAEEMSKWQHPIERGPTRRRIKAQTERVLGAIRSQLQSRYEIVSAVLYFKLVAGARVERHAPALNLGGSNGGVRTVVRGPAGGCNAGATGESVTMEGSPCSPDGGGNAGAFGAGSTSGGCGASGVDGRLAVTCGSTTLAVTCGPASVTGVTAGGGTGGARGGKWGDKSTRPGLVPSELVLLWCQGIKVRNRTSERTNVSVPPTGLVAVDPSFSRMSVMPANYFRCPVCGTVIDSRAQYGVPFKIALQHLRQTGAENPETLRALLTSLGGTPQAGVRRVQKRKLPTYALEHIFEQHAAASQPHAHARDGAAAGADGARAATPAGGGGGGGGGGASCRRETSALSGDGEAFETADACGGAQSAQLASAALGWALHAFDELARIAAGGSRAGTPHAGAHGGAGGALPTSPIRLGASAAGLEGLGPAARVINPFTGATTCLDYRLAVESSAAAAATNGGGVGRGGARGGGAGAARARGANGGASGGAASDAQVELSSSVSHRRTGSALSASSGGGLPSHVAAPAHAAFAPPPPPPKSRAGAAVVLALTAATDPLVAARLELIDDRLEDDVEECAFRLLLHADVHLTPGRFKRLRDQADARFLAQELKMCMQCLLRFMDTATHEHMSLRRKLSAAGIVVAGPTGPQCSRAHYHAQMSKCDNDYDPYSLGRHAPPLTAAAAARSTVPAPGGGASPAARASLPALGAQRPPIAPPAAPPAAPPRDGAARAADAPPSDAVSAFRAHFAKLPMERAVAAERAARDAARAARPPEPPVFKRLFSLAPRPATTEGCAPLARSAATASAPVLPTAEPDARPSSRAAGAGSAPSARGTLGGVHGTMGCWGAGCADSGAQAGHGAASSAGGACWWKASSYAAPHALPLSPSATTCANGPDSHTGRCAYGGGVCGRRALSAEAAFAAAEAAAERADAAARAATKAARAAADERRAARGTALPRALSLYGARPRPRAAARAATPLAGGGGAERRTACVSTDLRARSASPSQRAGGSPSQRADAPRAPRTAALAQSPLQAPAQPVLRNQLRPDRPARSAAHDVGLPAPSALAPVALPTPSALAHVAPAQRSSATRASEGTWHVLPAAVQPRAPRGEAADAASAADADAPAEDGDEPPAPRGGEPAHARVPYDAPAHEPLLPRAAPSANGAWEPADKPPADETLPQPGAAAAAAEAEAEGGDVDGVALLAGGAAMPELPEIGDMGDSGDEGGC</sequence>
<feature type="region of interest" description="Disordered" evidence="1">
    <location>
        <begin position="1034"/>
        <end position="1091"/>
    </location>
</feature>
<feature type="compositionally biased region" description="Gly residues" evidence="1">
    <location>
        <begin position="815"/>
        <end position="830"/>
    </location>
</feature>
<feature type="compositionally biased region" description="Low complexity" evidence="1">
    <location>
        <begin position="659"/>
        <end position="683"/>
    </location>
</feature>